<organism evidence="6 7">
    <name type="scientific">Paraclostridium ghonii</name>
    <dbReference type="NCBI Taxonomy" id="29358"/>
    <lineage>
        <taxon>Bacteria</taxon>
        <taxon>Bacillati</taxon>
        <taxon>Bacillota</taxon>
        <taxon>Clostridia</taxon>
        <taxon>Peptostreptococcales</taxon>
        <taxon>Peptostreptococcaceae</taxon>
        <taxon>Paraclostridium</taxon>
    </lineage>
</organism>
<keyword evidence="3 6" id="KW-0808">Transferase</keyword>
<dbReference type="Pfam" id="PF00550">
    <property type="entry name" value="PP-binding"/>
    <property type="match status" value="1"/>
</dbReference>
<dbReference type="InterPro" id="IPR018201">
    <property type="entry name" value="Ketoacyl_synth_AS"/>
</dbReference>
<reference evidence="6 7" key="1">
    <citation type="submission" date="2023-07" db="EMBL/GenBank/DDBJ databases">
        <title>Genomic Encyclopedia of Type Strains, Phase IV (KMG-IV): sequencing the most valuable type-strain genomes for metagenomic binning, comparative biology and taxonomic classification.</title>
        <authorList>
            <person name="Goeker M."/>
        </authorList>
    </citation>
    <scope>NUCLEOTIDE SEQUENCE [LARGE SCALE GENOMIC DNA]</scope>
    <source>
        <strain evidence="6 7">DSM 15049</strain>
    </source>
</reference>
<comment type="caution">
    <text evidence="6">The sequence shown here is derived from an EMBL/GenBank/DDBJ whole genome shotgun (WGS) entry which is preliminary data.</text>
</comment>
<evidence type="ECO:0000259" key="5">
    <source>
        <dbReference type="PROSITE" id="PS52004"/>
    </source>
</evidence>
<dbReference type="SMART" id="SM00825">
    <property type="entry name" value="PKS_KS"/>
    <property type="match status" value="1"/>
</dbReference>
<dbReference type="Proteomes" id="UP001232584">
    <property type="component" value="Unassembled WGS sequence"/>
</dbReference>
<dbReference type="PROSITE" id="PS00606">
    <property type="entry name" value="KS3_1"/>
    <property type="match status" value="1"/>
</dbReference>
<dbReference type="CDD" id="cd08953">
    <property type="entry name" value="KR_2_SDR_x"/>
    <property type="match status" value="1"/>
</dbReference>
<dbReference type="Pfam" id="PF21394">
    <property type="entry name" value="Beta-ketacyl_N"/>
    <property type="match status" value="1"/>
</dbReference>
<dbReference type="Gene3D" id="3.40.47.10">
    <property type="match status" value="1"/>
</dbReference>
<dbReference type="Pfam" id="PF02801">
    <property type="entry name" value="Ketoacyl-synt_C"/>
    <property type="match status" value="1"/>
</dbReference>
<dbReference type="EMBL" id="JAUSWG010000006">
    <property type="protein sequence ID" value="MDQ0556517.1"/>
    <property type="molecule type" value="Genomic_DNA"/>
</dbReference>
<dbReference type="InterPro" id="IPR036291">
    <property type="entry name" value="NAD(P)-bd_dom_sf"/>
</dbReference>
<dbReference type="InterPro" id="IPR013968">
    <property type="entry name" value="PKS_KR"/>
</dbReference>
<dbReference type="RefSeq" id="WP_307505857.1">
    <property type="nucleotide sequence ID" value="NZ_BAAACE010000027.1"/>
</dbReference>
<evidence type="ECO:0000313" key="7">
    <source>
        <dbReference type="Proteomes" id="UP001232584"/>
    </source>
</evidence>
<dbReference type="Pfam" id="PF08659">
    <property type="entry name" value="KR"/>
    <property type="match status" value="1"/>
</dbReference>
<dbReference type="InterPro" id="IPR036736">
    <property type="entry name" value="ACP-like_sf"/>
</dbReference>
<dbReference type="CDD" id="cd00833">
    <property type="entry name" value="PKS"/>
    <property type="match status" value="1"/>
</dbReference>
<dbReference type="SUPFAM" id="SSF53901">
    <property type="entry name" value="Thiolase-like"/>
    <property type="match status" value="1"/>
</dbReference>
<dbReference type="Gene3D" id="1.10.1240.100">
    <property type="match status" value="1"/>
</dbReference>
<dbReference type="GO" id="GO:0016740">
    <property type="term" value="F:transferase activity"/>
    <property type="evidence" value="ECO:0007669"/>
    <property type="project" value="UniProtKB-KW"/>
</dbReference>
<dbReference type="InterPro" id="IPR014030">
    <property type="entry name" value="Ketoacyl_synth_N"/>
</dbReference>
<dbReference type="Pfam" id="PF16197">
    <property type="entry name" value="KAsynt_C_assoc"/>
    <property type="match status" value="1"/>
</dbReference>
<dbReference type="PROSITE" id="PS50075">
    <property type="entry name" value="CARRIER"/>
    <property type="match status" value="1"/>
</dbReference>
<dbReference type="PANTHER" id="PTHR43775:SF37">
    <property type="entry name" value="SI:DKEY-61P9.11"/>
    <property type="match status" value="1"/>
</dbReference>
<evidence type="ECO:0000259" key="4">
    <source>
        <dbReference type="PROSITE" id="PS50075"/>
    </source>
</evidence>
<evidence type="ECO:0000256" key="1">
    <source>
        <dbReference type="ARBA" id="ARBA00022450"/>
    </source>
</evidence>
<dbReference type="Gene3D" id="1.10.1200.10">
    <property type="entry name" value="ACP-like"/>
    <property type="match status" value="1"/>
</dbReference>
<dbReference type="InterPro" id="IPR009081">
    <property type="entry name" value="PP-bd_ACP"/>
</dbReference>
<dbReference type="InterPro" id="IPR016039">
    <property type="entry name" value="Thiolase-like"/>
</dbReference>
<feature type="domain" description="Ketosynthase family 3 (KS3)" evidence="5">
    <location>
        <begin position="21"/>
        <end position="447"/>
    </location>
</feature>
<keyword evidence="1" id="KW-0596">Phosphopantetheine</keyword>
<dbReference type="InterPro" id="IPR050091">
    <property type="entry name" value="PKS_NRPS_Biosynth_Enz"/>
</dbReference>
<evidence type="ECO:0000313" key="6">
    <source>
        <dbReference type="EMBL" id="MDQ0556517.1"/>
    </source>
</evidence>
<name>A0ABU0N024_9FIRM</name>
<proteinExistence type="predicted"/>
<keyword evidence="7" id="KW-1185">Reference proteome</keyword>
<dbReference type="SMART" id="SM00822">
    <property type="entry name" value="PKS_KR"/>
    <property type="match status" value="1"/>
</dbReference>
<evidence type="ECO:0000256" key="3">
    <source>
        <dbReference type="ARBA" id="ARBA00022679"/>
    </source>
</evidence>
<gene>
    <name evidence="6" type="ORF">QOZ92_001631</name>
</gene>
<accession>A0ABU0N024</accession>
<dbReference type="Gene3D" id="3.40.50.720">
    <property type="entry name" value="NAD(P)-binding Rossmann-like Domain"/>
    <property type="match status" value="1"/>
</dbReference>
<feature type="domain" description="Carrier" evidence="4">
    <location>
        <begin position="1151"/>
        <end position="1226"/>
    </location>
</feature>
<dbReference type="InterPro" id="IPR032821">
    <property type="entry name" value="PKS_assoc"/>
</dbReference>
<evidence type="ECO:0000256" key="2">
    <source>
        <dbReference type="ARBA" id="ARBA00022553"/>
    </source>
</evidence>
<dbReference type="InterPro" id="IPR014031">
    <property type="entry name" value="Ketoacyl_synth_C"/>
</dbReference>
<dbReference type="SUPFAM" id="SSF51735">
    <property type="entry name" value="NAD(P)-binding Rossmann-fold domains"/>
    <property type="match status" value="2"/>
</dbReference>
<protein>
    <submittedName>
        <fullName evidence="6">Acyl transferase domain-containing protein/acyl carrier protein</fullName>
    </submittedName>
</protein>
<keyword evidence="2" id="KW-0597">Phosphoprotein</keyword>
<dbReference type="Pfam" id="PF00109">
    <property type="entry name" value="ketoacyl-synt"/>
    <property type="match status" value="1"/>
</dbReference>
<dbReference type="InterPro" id="IPR049490">
    <property type="entry name" value="C883_1060-like_KR_N"/>
</dbReference>
<sequence>MSSKTLTLNDLLRDNTKDAKNRDIAIIGVSCNSALGNNISEMWQSILDKVDCIRDFPANRIKDLECYLGLNDKSNVKYLNGGYLEKIDEFDNDYFKITPIEAKLMSPNQRLFLRCAVETIQDAGYDGMRVRGSKTGVFTGYVGDLGGEGYRTLAYMDKNFDSRISIPANLPSMIPSRIAYLLDLKGPTMLVDTACSSSLVAVHLACNSILQGECDMAIAGGVRINIIPIDKKEEKLGVESSDDITRTFDNFADGSGMGEGVGAILLKSLDKAIKDNDNIYAVVKGSAINQDGYGIGITAPNKESQINVLSNAWDCAKINPESLSYIECHGTATNLGDLIEIDAITEAMKRYTNKKSFCAVGSVKTNIGHSYQAAGIMGMIKTILALKNKTIPPTINFSSPNKKIDFEDSPIYVNTKARHWESNGKVRRAGVSAFGLSGTNCHLILEEFIEPDKNLKSEEEPLIFTFSAMEKEVLEALIQSYSSFINQYNKAIKNISYTLNTGREHYNNRIAIVAKNREELLEKINYLIKMKENGDLIYMNSFKVVSKENLGYRKDSISTEDIDNFSSYANRLIENIRMNRNNHQLLGKLCELYVNGANVEWERLYDNKEIQKVSMPMYPFKKSRLWVEYKTDAHFYNLKWKEDKTEYVKKEKSDGTIILFTDTYLNEFNSIVKSKYSNVIEVCFGEKFRKIDEFHYEVSEEDDYHKLISSIESKNINKIININTFEFNQINSEERLIESQKRSVYSLLYLVKALSKNYVSSNFEIIIITNSSISVTSEEKILNPHNSTILGLGKVVSKEHPEFKCKCIDLDDFRALGEVLDDLDNFDIKFRQLAYRNGKRYVEEFIEVDEKDSKTPIEIRENGVYVITGATGGMGKEIAKALSSNRKINIILISRTKLPERCDWDYILQKHIDDDIAKFINHIKQLESRHTTVEYYDADVTDFSRMNEVMEDVKEKYGNVNGIIHSAGIPGKGMIINKEIAEFEKVLWTKVKGTWILDKLTEEQNLDFFILFSSVASIFGEIGQGDYAAANSYLDAYAAHRNRSKKNTISINWVVWKDTGMGIAFGLNEKDLLFNPIKTEDAITWFKEILKLNTQNVLAGEMNKKSKSISELINDDFVLSNSILLEIKDHVEIKHNNQRCKSVDLIGYKESNYTEIEKEIGDICGNLLGYSTIDIYDNFFELGADSIQIKRIHEAIDKVYSGIITVADMFAYTSISSLSKYIEQKLQKEINQVQENDSPIQGILSNFKEGKINLDEVIMNLKDF</sequence>
<dbReference type="SUPFAM" id="SSF47336">
    <property type="entry name" value="ACP-like"/>
    <property type="match status" value="1"/>
</dbReference>
<dbReference type="PANTHER" id="PTHR43775">
    <property type="entry name" value="FATTY ACID SYNTHASE"/>
    <property type="match status" value="1"/>
</dbReference>
<dbReference type="PROSITE" id="PS52004">
    <property type="entry name" value="KS3_2"/>
    <property type="match status" value="1"/>
</dbReference>
<dbReference type="InterPro" id="IPR020841">
    <property type="entry name" value="PKS_Beta-ketoAc_synthase_dom"/>
</dbReference>
<dbReference type="InterPro" id="IPR057326">
    <property type="entry name" value="KR_dom"/>
</dbReference>